<feature type="chain" id="PRO_5014739365" description="Gylcosyl hydrolase 115 C-terminal domain-containing protein" evidence="2">
    <location>
        <begin position="21"/>
        <end position="803"/>
    </location>
</feature>
<dbReference type="EMBL" id="CP024923">
    <property type="protein sequence ID" value="ATY32408.1"/>
    <property type="molecule type" value="Genomic_DNA"/>
</dbReference>
<dbReference type="InterPro" id="IPR042301">
    <property type="entry name" value="GH115_sf"/>
</dbReference>
<dbReference type="PANTHER" id="PTHR37842:SF2">
    <property type="entry name" value="GYLCOSYL HYDROLASE 115 C-TERMINAL DOMAIN-CONTAINING PROTEIN"/>
    <property type="match status" value="1"/>
</dbReference>
<evidence type="ECO:0000313" key="3">
    <source>
        <dbReference type="EMBL" id="ATY32408.1"/>
    </source>
</evidence>
<name>A0A2K8MEU7_9SPHN</name>
<dbReference type="Pfam" id="PF15979">
    <property type="entry name" value="Glyco_hydro_115"/>
    <property type="match status" value="1"/>
</dbReference>
<feature type="signal peptide" evidence="2">
    <location>
        <begin position="1"/>
        <end position="20"/>
    </location>
</feature>
<dbReference type="InterPro" id="IPR031924">
    <property type="entry name" value="GH115"/>
</dbReference>
<dbReference type="Gene3D" id="3.30.379.10">
    <property type="entry name" value="Chitobiase/beta-hexosaminidase domain 2-like"/>
    <property type="match status" value="1"/>
</dbReference>
<evidence type="ECO:0000256" key="2">
    <source>
        <dbReference type="SAM" id="SignalP"/>
    </source>
</evidence>
<dbReference type="Gene3D" id="1.20.58.2150">
    <property type="match status" value="1"/>
</dbReference>
<dbReference type="KEGG" id="sphc:CVN68_10840"/>
<keyword evidence="4" id="KW-1185">Reference proteome</keyword>
<keyword evidence="1" id="KW-0378">Hydrolase</keyword>
<evidence type="ECO:0000256" key="1">
    <source>
        <dbReference type="ARBA" id="ARBA00022801"/>
    </source>
</evidence>
<dbReference type="AlphaFoldDB" id="A0A2K8MEU7"/>
<dbReference type="GO" id="GO:0016787">
    <property type="term" value="F:hydrolase activity"/>
    <property type="evidence" value="ECO:0007669"/>
    <property type="project" value="UniProtKB-KW"/>
</dbReference>
<proteinExistence type="predicted"/>
<reference evidence="3 4" key="1">
    <citation type="submission" date="2017-11" db="EMBL/GenBank/DDBJ databases">
        <title>Complete genome sequence of Sphingomonas sp. Strain Cra20, a psychrotolerant potential plant growth promoting rhizobacteria.</title>
        <authorList>
            <person name="Luo Y."/>
        </authorList>
    </citation>
    <scope>NUCLEOTIDE SEQUENCE [LARGE SCALE GENOMIC DNA]</scope>
    <source>
        <strain evidence="3 4">Cra20</strain>
    </source>
</reference>
<dbReference type="RefSeq" id="WP_100282216.1">
    <property type="nucleotide sequence ID" value="NZ_CP024923.1"/>
</dbReference>
<dbReference type="PANTHER" id="PTHR37842">
    <property type="match status" value="1"/>
</dbReference>
<dbReference type="Gene3D" id="3.20.20.520">
    <property type="entry name" value="Glycosyl hydrolase family 115"/>
    <property type="match status" value="1"/>
</dbReference>
<dbReference type="SUPFAM" id="SSF55545">
    <property type="entry name" value="beta-N-acetylhexosaminidase-like domain"/>
    <property type="match status" value="1"/>
</dbReference>
<evidence type="ECO:0008006" key="5">
    <source>
        <dbReference type="Google" id="ProtNLM"/>
    </source>
</evidence>
<dbReference type="InterPro" id="IPR029018">
    <property type="entry name" value="Hex-like_dom2"/>
</dbReference>
<gene>
    <name evidence="3" type="ORF">CVN68_10840</name>
</gene>
<sequence length="803" mass="87764">MLRAAWLLWLAVLLPQSARAQRPDWISTDAPGLPLAGATVVTSAGDHAVVALAAADLRRDLETVTGKPEGSGTTQIWAGTLGKNPAIDRLIATGKLDARQLNGAWESFVIATVKQPAPGVPSALVIAGSDRRGTAYGVYEVSRAIGVSPWHWWADVTPLRQPALHVRPGTRRFGPPSIKYRGIFLNDEDWGLTPWSATVFEPGTRGMGPKTYAKVFELLLRLKANTLWPAMHKISPAFNADPEDAKLADRYGIVMGSSHAEPMLRNNVGEWTGDTHDYDYGKNPSGVRAYWEERARTNGKYESIWTLGMRGIHDSGMQGAGDMPTRRKFLESIFADQRAMLARHVSPTVEHVPQVFTPYKEVLDIYRAGLVVPDDVTLMWPDDNFGYIRRFPTPEERKRGGGAGIYYHLSYLGAPLSYLWLSTTPPALIGEEMGRAYDLGADRMWIANVGDIKPAELATDYFLSLAWDVPGTRALGVEGWTRRWAAENIAAGEADAIAAILAEHHRLNFARRPEHLQWYLPGQKARMSPYSIAEADARLAAFDRNLLRLQTVVGRIPDMRRDAFFELLGYSVEAAASANRRFFAAEAHDRLRDADLPRALHLGAEARAADLRIAELTKAYDALAGGKWRGFIAVEPADGQWKSYRLTPPILPAPGATVPAVPVLVEPVSGRKIMLDLRKVAGSWRQVSGLGRNGLVLGSRVGRAVTGAAPVDLPAGQWRAEIDLIPAYADADSEPLRLTLRVDGKAWPLAVARNTGDAAWALAVLDNRISLAVPGTIAAGRHRVELLAASGGILIEAVRFVPD</sequence>
<evidence type="ECO:0000313" key="4">
    <source>
        <dbReference type="Proteomes" id="UP000229081"/>
    </source>
</evidence>
<dbReference type="Proteomes" id="UP000229081">
    <property type="component" value="Chromosome"/>
</dbReference>
<dbReference type="GO" id="GO:0005975">
    <property type="term" value="P:carbohydrate metabolic process"/>
    <property type="evidence" value="ECO:0007669"/>
    <property type="project" value="UniProtKB-ARBA"/>
</dbReference>
<organism evidence="3 4">
    <name type="scientific">Sphingomonas psychrotolerans</name>
    <dbReference type="NCBI Taxonomy" id="1327635"/>
    <lineage>
        <taxon>Bacteria</taxon>
        <taxon>Pseudomonadati</taxon>
        <taxon>Pseudomonadota</taxon>
        <taxon>Alphaproteobacteria</taxon>
        <taxon>Sphingomonadales</taxon>
        <taxon>Sphingomonadaceae</taxon>
        <taxon>Sphingomonas</taxon>
    </lineage>
</organism>
<protein>
    <recommendedName>
        <fullName evidence="5">Gylcosyl hydrolase 115 C-terminal domain-containing protein</fullName>
    </recommendedName>
</protein>
<accession>A0A2K8MEU7</accession>
<keyword evidence="2" id="KW-0732">Signal</keyword>
<dbReference type="OrthoDB" id="8727830at2"/>